<dbReference type="EMBL" id="AP028961">
    <property type="protein sequence ID" value="BET44727.1"/>
    <property type="molecule type" value="Genomic_DNA"/>
</dbReference>
<dbReference type="PROSITE" id="PS51273">
    <property type="entry name" value="GATASE_TYPE_1"/>
    <property type="match status" value="1"/>
</dbReference>
<evidence type="ECO:0000256" key="5">
    <source>
        <dbReference type="ARBA" id="ARBA00062013"/>
    </source>
</evidence>
<sequence>MILLLDNYDSFTYNIYQYLCELGVAVIIKRNDQISIDEIKTLPLSHLVISPGPGNPDNVGFVLDVIKYFINKIPILGICLGHQAIARIFGSLIVRSRRIMHGKISIISHNQQGVFSGLKNNFYAIRYNSLTVDIKSLPSVLEITSVSKYDDNISEIMSIRHKFFPVEGVQFHPESILTEEGHKLLKNFLKY</sequence>
<dbReference type="CDD" id="cd01743">
    <property type="entry name" value="GATase1_Anthranilate_Synthase"/>
    <property type="match status" value="1"/>
</dbReference>
<dbReference type="SUPFAM" id="SSF52317">
    <property type="entry name" value="Class I glutamine amidotransferase-like"/>
    <property type="match status" value="1"/>
</dbReference>
<dbReference type="PRINTS" id="PR00096">
    <property type="entry name" value="GATASE"/>
</dbReference>
<evidence type="ECO:0000256" key="4">
    <source>
        <dbReference type="ARBA" id="ARBA00053037"/>
    </source>
</evidence>
<dbReference type="GO" id="GO:0046654">
    <property type="term" value="P:tetrahydrofolate biosynthetic process"/>
    <property type="evidence" value="ECO:0007669"/>
    <property type="project" value="TreeGrafter"/>
</dbReference>
<comment type="function">
    <text evidence="4">Part of a heterodimeric complex that catalyzes the two-step biosynthesis of 4-amino-4-deoxychorismate (ADC), a precursor of p-aminobenzoate (PABA) and tetrahydrofolate. In the first step, a glutamine amidotransferase (PabA) generates ammonia as a substrate that, along with chorismate, is used in the second step, catalyzed by aminodeoxychorismate synthase (PabB) to produce ADC. PabA converts glutamine into glutamate only in the presence of stoichiometric amounts of PabB.</text>
</comment>
<dbReference type="FunFam" id="3.40.50.880:FF:000003">
    <property type="entry name" value="Anthranilate synthase component II"/>
    <property type="match status" value="1"/>
</dbReference>
<dbReference type="GO" id="GO:0046656">
    <property type="term" value="P:folic acid biosynthetic process"/>
    <property type="evidence" value="ECO:0007669"/>
    <property type="project" value="UniProtKB-KW"/>
</dbReference>
<reference evidence="10" key="2">
    <citation type="submission" date="2023-10" db="EMBL/GenBank/DDBJ databases">
        <authorList>
            <person name="Koga R."/>
            <person name="Fukatsu T."/>
        </authorList>
    </citation>
    <scope>NUCLEOTIDE SEQUENCE</scope>
    <source>
        <strain evidence="10">Kw-01</strain>
    </source>
</reference>
<dbReference type="InterPro" id="IPR050472">
    <property type="entry name" value="Anth_synth/Amidotransfase"/>
</dbReference>
<gene>
    <name evidence="10" type="ORF">ACHINZ_3990</name>
</gene>
<keyword evidence="2" id="KW-0289">Folate biosynthesis</keyword>
<accession>A0AAT9G4R8</accession>
<evidence type="ECO:0000256" key="7">
    <source>
        <dbReference type="ARBA" id="ARBA00075800"/>
    </source>
</evidence>
<dbReference type="GO" id="GO:0000162">
    <property type="term" value="P:L-tryptophan biosynthetic process"/>
    <property type="evidence" value="ECO:0007669"/>
    <property type="project" value="TreeGrafter"/>
</dbReference>
<keyword evidence="3" id="KW-0315">Glutamine amidotransferase</keyword>
<dbReference type="Pfam" id="PF00117">
    <property type="entry name" value="GATase"/>
    <property type="match status" value="1"/>
</dbReference>
<protein>
    <recommendedName>
        <fullName evidence="6">Aminodeoxychorismate synthase component 2</fullName>
    </recommendedName>
    <alternativeName>
        <fullName evidence="8">4-amino-4-deoxychorismate synthase component 2</fullName>
    </alternativeName>
    <alternativeName>
        <fullName evidence="7">Aminodeoxychorismate synthase, glutamine amidotransferase component</fullName>
    </alternativeName>
</protein>
<evidence type="ECO:0000256" key="1">
    <source>
        <dbReference type="ARBA" id="ARBA00005009"/>
    </source>
</evidence>
<dbReference type="Gene3D" id="3.40.50.880">
    <property type="match status" value="1"/>
</dbReference>
<comment type="subunit">
    <text evidence="5">Monomer. Heterodimer consisting of two non-identical subunits: a glutamine amidotransferase subunit (PabA) and a aminodeoxychorismate synthase subunit (PabB).</text>
</comment>
<evidence type="ECO:0000259" key="9">
    <source>
        <dbReference type="Pfam" id="PF00117"/>
    </source>
</evidence>
<reference evidence="10" key="1">
    <citation type="journal article" date="2023" name="Front. Microbiol.">
        <title>Genome analysis of Candidatus Aschnera chinzeii, the bacterial endosymbiont of the blood-sucking bat fly Penicillidia jenynsii (Insecta: Diptera: Nycteribiidae).</title>
        <authorList>
            <person name="Koga R."/>
            <person name="Moriyama M."/>
            <person name="Nozaki T."/>
            <person name="Fukatsu T."/>
        </authorList>
    </citation>
    <scope>NUCLEOTIDE SEQUENCE</scope>
    <source>
        <strain evidence="10">Kw-01</strain>
    </source>
</reference>
<dbReference type="GO" id="GO:0046820">
    <property type="term" value="F:4-amino-4-deoxychorismate synthase activity"/>
    <property type="evidence" value="ECO:0007669"/>
    <property type="project" value="TreeGrafter"/>
</dbReference>
<dbReference type="GO" id="GO:0005829">
    <property type="term" value="C:cytosol"/>
    <property type="evidence" value="ECO:0007669"/>
    <property type="project" value="TreeGrafter"/>
</dbReference>
<evidence type="ECO:0000313" key="10">
    <source>
        <dbReference type="EMBL" id="BET44727.1"/>
    </source>
</evidence>
<dbReference type="PANTHER" id="PTHR43418">
    <property type="entry name" value="MULTIFUNCTIONAL TRYPTOPHAN BIOSYNTHESIS PROTEIN-RELATED"/>
    <property type="match status" value="1"/>
</dbReference>
<proteinExistence type="predicted"/>
<evidence type="ECO:0000256" key="2">
    <source>
        <dbReference type="ARBA" id="ARBA00022909"/>
    </source>
</evidence>
<dbReference type="PANTHER" id="PTHR43418:SF4">
    <property type="entry name" value="MULTIFUNCTIONAL TRYPTOPHAN BIOSYNTHESIS PROTEIN"/>
    <property type="match status" value="1"/>
</dbReference>
<dbReference type="PRINTS" id="PR00099">
    <property type="entry name" value="CPSGATASE"/>
</dbReference>
<feature type="domain" description="Glutamine amidotransferase" evidence="9">
    <location>
        <begin position="3"/>
        <end position="189"/>
    </location>
</feature>
<evidence type="ECO:0000256" key="6">
    <source>
        <dbReference type="ARBA" id="ARBA00070460"/>
    </source>
</evidence>
<dbReference type="InterPro" id="IPR017926">
    <property type="entry name" value="GATASE"/>
</dbReference>
<dbReference type="InterPro" id="IPR006221">
    <property type="entry name" value="TrpG/PapA_dom"/>
</dbReference>
<dbReference type="GO" id="GO:0004049">
    <property type="term" value="F:anthranilate synthase activity"/>
    <property type="evidence" value="ECO:0007669"/>
    <property type="project" value="TreeGrafter"/>
</dbReference>
<organism evidence="10">
    <name type="scientific">Candidatus Aschnera chinzeii</name>
    <dbReference type="NCBI Taxonomy" id="1485666"/>
    <lineage>
        <taxon>Bacteria</taxon>
        <taxon>Pseudomonadati</taxon>
        <taxon>Pseudomonadota</taxon>
        <taxon>Gammaproteobacteria</taxon>
        <taxon>Enterobacterales</taxon>
        <taxon>Enterobacteriaceae</taxon>
        <taxon>Candidatus Aschnera</taxon>
    </lineage>
</organism>
<evidence type="ECO:0000256" key="3">
    <source>
        <dbReference type="ARBA" id="ARBA00022962"/>
    </source>
</evidence>
<name>A0AAT9G4R8_9ENTR</name>
<comment type="pathway">
    <text evidence="1">Cofactor biosynthesis; tetrahydrofolate biosynthesis; 4-aminobenzoate from chorismate: step 1/2.</text>
</comment>
<dbReference type="NCBIfam" id="TIGR00566">
    <property type="entry name" value="trpG_papA"/>
    <property type="match status" value="1"/>
</dbReference>
<evidence type="ECO:0000256" key="8">
    <source>
        <dbReference type="ARBA" id="ARBA00078909"/>
    </source>
</evidence>
<dbReference type="AlphaFoldDB" id="A0AAT9G4R8"/>
<dbReference type="InterPro" id="IPR029062">
    <property type="entry name" value="Class_I_gatase-like"/>
</dbReference>
<dbReference type="PRINTS" id="PR00097">
    <property type="entry name" value="ANTSNTHASEII"/>
</dbReference>